<reference evidence="3" key="1">
    <citation type="journal article" date="2023" name="Commun. Biol.">
        <title>Genome analysis of Parmales, the sister group of diatoms, reveals the evolutionary specialization of diatoms from phago-mixotrophs to photoautotrophs.</title>
        <authorList>
            <person name="Ban H."/>
            <person name="Sato S."/>
            <person name="Yoshikawa S."/>
            <person name="Yamada K."/>
            <person name="Nakamura Y."/>
            <person name="Ichinomiya M."/>
            <person name="Sato N."/>
            <person name="Blanc-Mathieu R."/>
            <person name="Endo H."/>
            <person name="Kuwata A."/>
            <person name="Ogata H."/>
        </authorList>
    </citation>
    <scope>NUCLEOTIDE SEQUENCE [LARGE SCALE GENOMIC DNA]</scope>
    <source>
        <strain evidence="3">NIES 3699</strain>
    </source>
</reference>
<feature type="region of interest" description="Disordered" evidence="1">
    <location>
        <begin position="25"/>
        <end position="47"/>
    </location>
</feature>
<sequence length="336" mass="37007">MSRQFLRIGLAACPLVAQFIALSEPPRPSQTAPSPPPPNPKFTPKPAGPLNSLRSAWIKSTWADARHFRSRLGSKCTSSSACLLYPSLAVGLERRVSDELRLRGLGEAARAASEKNDRVEMGRLAYEMTKVAYGCGVTPNARQAHLERFGCVEWTTEALEAIKESGRGRGVVEMGAGNGQWSRKLREEGLDILSFDNMSGLPLNLNLYHSRTKPNAEHFDQLLRKADESILKDKAAQTVLKGRVLLLVFPDPTKMAIDTLNAYKAMGSDSDCFIYVGEGRGGCNANDDFFDELESPEWSLERVVHLKSFGGKGFEKLFVWRRTATTASTTITTTNP</sequence>
<dbReference type="PANTHER" id="PTHR39290:SF6">
    <property type="entry name" value="S-ADENOSYL-L-METHIONINE-DEPENDENT METHYLTRANSFERASES SUPERFAMILY PROTEIN"/>
    <property type="match status" value="1"/>
</dbReference>
<proteinExistence type="predicted"/>
<evidence type="ECO:0000313" key="2">
    <source>
        <dbReference type="EMBL" id="GMI07799.1"/>
    </source>
</evidence>
<gene>
    <name evidence="2" type="ORF">TrVE_jg6399</name>
</gene>
<protein>
    <submittedName>
        <fullName evidence="2">Uncharacterized protein</fullName>
    </submittedName>
</protein>
<dbReference type="PANTHER" id="PTHR39290">
    <property type="entry name" value="C3H1-TYPE DOMAIN-CONTAINING PROTEIN-RELATED"/>
    <property type="match status" value="1"/>
</dbReference>
<dbReference type="Proteomes" id="UP001165160">
    <property type="component" value="Unassembled WGS sequence"/>
</dbReference>
<dbReference type="AlphaFoldDB" id="A0A9W7CN98"/>
<organism evidence="2 3">
    <name type="scientific">Triparma verrucosa</name>
    <dbReference type="NCBI Taxonomy" id="1606542"/>
    <lineage>
        <taxon>Eukaryota</taxon>
        <taxon>Sar</taxon>
        <taxon>Stramenopiles</taxon>
        <taxon>Ochrophyta</taxon>
        <taxon>Bolidophyceae</taxon>
        <taxon>Parmales</taxon>
        <taxon>Triparmaceae</taxon>
        <taxon>Triparma</taxon>
    </lineage>
</organism>
<name>A0A9W7CN98_9STRA</name>
<comment type="caution">
    <text evidence="2">The sequence shown here is derived from an EMBL/GenBank/DDBJ whole genome shotgun (WGS) entry which is preliminary data.</text>
</comment>
<evidence type="ECO:0000256" key="1">
    <source>
        <dbReference type="SAM" id="MobiDB-lite"/>
    </source>
</evidence>
<keyword evidence="3" id="KW-1185">Reference proteome</keyword>
<accession>A0A9W7CN98</accession>
<evidence type="ECO:0000313" key="3">
    <source>
        <dbReference type="Proteomes" id="UP001165160"/>
    </source>
</evidence>
<dbReference type="EMBL" id="BRXX01000370">
    <property type="protein sequence ID" value="GMI07799.1"/>
    <property type="molecule type" value="Genomic_DNA"/>
</dbReference>